<protein>
    <submittedName>
        <fullName evidence="1">Uncharacterized protein</fullName>
    </submittedName>
</protein>
<accession>A0ACC0JGC5</accession>
<dbReference type="Proteomes" id="UP001064048">
    <property type="component" value="Chromosome 25"/>
</dbReference>
<dbReference type="EMBL" id="CM046125">
    <property type="protein sequence ID" value="KAI8423147.1"/>
    <property type="molecule type" value="Genomic_DNA"/>
</dbReference>
<evidence type="ECO:0000313" key="1">
    <source>
        <dbReference type="EMBL" id="KAI8423147.1"/>
    </source>
</evidence>
<name>A0ACC0JGC5_CHOFU</name>
<organism evidence="1 2">
    <name type="scientific">Choristoneura fumiferana</name>
    <name type="common">Spruce budworm moth</name>
    <name type="synonym">Archips fumiferana</name>
    <dbReference type="NCBI Taxonomy" id="7141"/>
    <lineage>
        <taxon>Eukaryota</taxon>
        <taxon>Metazoa</taxon>
        <taxon>Ecdysozoa</taxon>
        <taxon>Arthropoda</taxon>
        <taxon>Hexapoda</taxon>
        <taxon>Insecta</taxon>
        <taxon>Pterygota</taxon>
        <taxon>Neoptera</taxon>
        <taxon>Endopterygota</taxon>
        <taxon>Lepidoptera</taxon>
        <taxon>Glossata</taxon>
        <taxon>Ditrysia</taxon>
        <taxon>Tortricoidea</taxon>
        <taxon>Tortricidae</taxon>
        <taxon>Tortricinae</taxon>
        <taxon>Choristoneura</taxon>
    </lineage>
</organism>
<sequence length="390" mass="44586">MKKDSGNVTLRQRESEGKVTKGQRRIVNGEKVQEDKRYMVYLVQAENSKQAYKAWLCGGTLVTPLYIVTSAACVEDVVHMYAIAGYTKYVPAEQLNSDACTKEKKKKVIYVCIPRAYTFAYPDVQKWANLDMAVAKVESPYDFNDESYKRVCSYIPNQIEISYEKKYQQPGVDALVLGWGHKDKWRDTKDLGDHNSQDLLYGPVRIQDKETCKSQYTGHYEQLHPIIDKYMICTMSHGNIDSKGELIEKNMNMTDGCVDAYGIRSERNDHGGPLVTWIGSHEMLIGVASVFRINSTTSECIGPYLFTSTWCSSAFLHCIVTEKEDDNKNLTRRWEECDRPLKEQGITLSERDVSWMGHADGPADNENIQLRPQLPLHSVSEYRRDDEILN</sequence>
<reference evidence="1 2" key="1">
    <citation type="journal article" date="2022" name="Genome Biol. Evol.">
        <title>The Spruce Budworm Genome: Reconstructing the Evolutionary History of Antifreeze Proteins.</title>
        <authorList>
            <person name="Beliveau C."/>
            <person name="Gagne P."/>
            <person name="Picq S."/>
            <person name="Vernygora O."/>
            <person name="Keeling C.I."/>
            <person name="Pinkney K."/>
            <person name="Doucet D."/>
            <person name="Wen F."/>
            <person name="Johnston J.S."/>
            <person name="Maaroufi H."/>
            <person name="Boyle B."/>
            <person name="Laroche J."/>
            <person name="Dewar K."/>
            <person name="Juretic N."/>
            <person name="Blackburn G."/>
            <person name="Nisole A."/>
            <person name="Brunet B."/>
            <person name="Brandao M."/>
            <person name="Lumley L."/>
            <person name="Duan J."/>
            <person name="Quan G."/>
            <person name="Lucarotti C.J."/>
            <person name="Roe A.D."/>
            <person name="Sperling F.A.H."/>
            <person name="Levesque R.C."/>
            <person name="Cusson M."/>
        </authorList>
    </citation>
    <scope>NUCLEOTIDE SEQUENCE [LARGE SCALE GENOMIC DNA]</scope>
    <source>
        <strain evidence="1">Glfc:IPQL:Cfum</strain>
    </source>
</reference>
<evidence type="ECO:0000313" key="2">
    <source>
        <dbReference type="Proteomes" id="UP001064048"/>
    </source>
</evidence>
<proteinExistence type="predicted"/>
<gene>
    <name evidence="1" type="ORF">MSG28_014216</name>
</gene>
<comment type="caution">
    <text evidence="1">The sequence shown here is derived from an EMBL/GenBank/DDBJ whole genome shotgun (WGS) entry which is preliminary data.</text>
</comment>
<keyword evidence="2" id="KW-1185">Reference proteome</keyword>